<evidence type="ECO:0008006" key="3">
    <source>
        <dbReference type="Google" id="ProtNLM"/>
    </source>
</evidence>
<dbReference type="RefSeq" id="WP_181865110.1">
    <property type="nucleotide sequence ID" value="NZ_JACEQY010000020.1"/>
</dbReference>
<keyword evidence="2" id="KW-1185">Reference proteome</keyword>
<accession>A0A7W2D2E5</accession>
<protein>
    <recommendedName>
        <fullName evidence="3">Acyl-protein synthetase LuxE domain-containing protein</fullName>
    </recommendedName>
</protein>
<evidence type="ECO:0000313" key="1">
    <source>
        <dbReference type="EMBL" id="MBA4863381.1"/>
    </source>
</evidence>
<comment type="caution">
    <text evidence="1">The sequence shown here is derived from an EMBL/GenBank/DDBJ whole genome shotgun (WGS) entry which is preliminary data.</text>
</comment>
<dbReference type="Proteomes" id="UP000586976">
    <property type="component" value="Unassembled WGS sequence"/>
</dbReference>
<proteinExistence type="predicted"/>
<dbReference type="AlphaFoldDB" id="A0A7W2D2E5"/>
<reference evidence="1 2" key="1">
    <citation type="submission" date="2020-07" db="EMBL/GenBank/DDBJ databases">
        <title>Streptomyces isolated from Indian soil.</title>
        <authorList>
            <person name="Mandal S."/>
            <person name="Maiti P.K."/>
        </authorList>
    </citation>
    <scope>NUCLEOTIDE SEQUENCE [LARGE SCALE GENOMIC DNA]</scope>
    <source>
        <strain evidence="1 2">PSKA54</strain>
    </source>
</reference>
<sequence>MASAREQIRALVVSGDTFDKPAKEVRELQLEAAREAFHSHRERIPLLRTRAEETGVHEITGPEDLVPLLFSHTSYKSYPVSLIAGGRWDRLLRWYSTVSVVEPEDVDVDGVRDIDEWTERITAAGHRPYITSGTSGKVSFLNCDASDLQFLHDILEHLTCWPDPLPPKPTRRGYLLAPASGPMRSIDGFRWHAEVFARPGETQLLTEDPLRVSELMSSALLRKRMADGTATPQEISSFETASEAREEELGAAVARMVDDIVAHRHEPLFIAGMNNQQFTVIQALRARGVPDGGLHPDTLVLSGGGNKGRALPDDYQQQFAAFYQGVRRVRSYGMTELQGSCPACEKGKYHVPPWVIPLVLDQKGETLLNAEQGVVEGRFAFLDVSLEGRWGGLISGDRVHVDFSPCDCGRSGPVVLPDIARYGDLGGDDKITCAATLDSYVRGMIHG</sequence>
<gene>
    <name evidence="1" type="ORF">H1V43_18735</name>
</gene>
<name>A0A7W2D2E5_9ACTN</name>
<dbReference type="EMBL" id="JACEQY010000020">
    <property type="protein sequence ID" value="MBA4863381.1"/>
    <property type="molecule type" value="Genomic_DNA"/>
</dbReference>
<organism evidence="1 2">
    <name type="scientific">Streptomyces himalayensis subsp. aureolus</name>
    <dbReference type="NCBI Taxonomy" id="2758039"/>
    <lineage>
        <taxon>Bacteria</taxon>
        <taxon>Bacillati</taxon>
        <taxon>Actinomycetota</taxon>
        <taxon>Actinomycetes</taxon>
        <taxon>Kitasatosporales</taxon>
        <taxon>Streptomycetaceae</taxon>
        <taxon>Streptomyces</taxon>
        <taxon>Streptomyces himalayensis</taxon>
    </lineage>
</organism>
<evidence type="ECO:0000313" key="2">
    <source>
        <dbReference type="Proteomes" id="UP000586976"/>
    </source>
</evidence>